<evidence type="ECO:0000313" key="2">
    <source>
        <dbReference type="EMBL" id="TRM58528.1"/>
    </source>
</evidence>
<name>A0A550C188_9AGAR</name>
<keyword evidence="3" id="KW-1185">Reference proteome</keyword>
<accession>A0A550C188</accession>
<protein>
    <submittedName>
        <fullName evidence="2">Uncharacterized protein</fullName>
    </submittedName>
</protein>
<feature type="region of interest" description="Disordered" evidence="1">
    <location>
        <begin position="1"/>
        <end position="23"/>
    </location>
</feature>
<feature type="compositionally biased region" description="Polar residues" evidence="1">
    <location>
        <begin position="1"/>
        <end position="18"/>
    </location>
</feature>
<gene>
    <name evidence="2" type="ORF">BD626DRAFT_611569</name>
</gene>
<organism evidence="2 3">
    <name type="scientific">Schizophyllum amplum</name>
    <dbReference type="NCBI Taxonomy" id="97359"/>
    <lineage>
        <taxon>Eukaryota</taxon>
        <taxon>Fungi</taxon>
        <taxon>Dikarya</taxon>
        <taxon>Basidiomycota</taxon>
        <taxon>Agaricomycotina</taxon>
        <taxon>Agaricomycetes</taxon>
        <taxon>Agaricomycetidae</taxon>
        <taxon>Agaricales</taxon>
        <taxon>Schizophyllaceae</taxon>
        <taxon>Schizophyllum</taxon>
    </lineage>
</organism>
<comment type="caution">
    <text evidence="2">The sequence shown here is derived from an EMBL/GenBank/DDBJ whole genome shotgun (WGS) entry which is preliminary data.</text>
</comment>
<dbReference type="Proteomes" id="UP000320762">
    <property type="component" value="Unassembled WGS sequence"/>
</dbReference>
<reference evidence="2 3" key="1">
    <citation type="journal article" date="2019" name="New Phytol.">
        <title>Comparative genomics reveals unique wood-decay strategies and fruiting body development in the Schizophyllaceae.</title>
        <authorList>
            <person name="Almasi E."/>
            <person name="Sahu N."/>
            <person name="Krizsan K."/>
            <person name="Balint B."/>
            <person name="Kovacs G.M."/>
            <person name="Kiss B."/>
            <person name="Cseklye J."/>
            <person name="Drula E."/>
            <person name="Henrissat B."/>
            <person name="Nagy I."/>
            <person name="Chovatia M."/>
            <person name="Adam C."/>
            <person name="LaButti K."/>
            <person name="Lipzen A."/>
            <person name="Riley R."/>
            <person name="Grigoriev I.V."/>
            <person name="Nagy L.G."/>
        </authorList>
    </citation>
    <scope>NUCLEOTIDE SEQUENCE [LARGE SCALE GENOMIC DNA]</scope>
    <source>
        <strain evidence="2 3">NL-1724</strain>
    </source>
</reference>
<proteinExistence type="predicted"/>
<evidence type="ECO:0000256" key="1">
    <source>
        <dbReference type="SAM" id="MobiDB-lite"/>
    </source>
</evidence>
<dbReference type="EMBL" id="VDMD01000035">
    <property type="protein sequence ID" value="TRM58528.1"/>
    <property type="molecule type" value="Genomic_DNA"/>
</dbReference>
<dbReference type="AlphaFoldDB" id="A0A550C188"/>
<sequence>MTNAVTTPNIPLNQQTSHVPADPQARSIPLDARQRPVHLTILPPLLRLVLYKRDIVALAAQYKTHASHHRDPTFWKALSRQLKPVLDFLNEVKIEATLAAVLSVALSDWEHAQSYPSTSDLRHESHRKRSSLEARHAIGRTILSVLDTHKKNSYAAPHWRFLGMREVLIDNMRRAWYKLHAYVRDLQSVFSWMQPDIDASLTLAGTCDLTALRDGLLARSRVLSEARSAGARLLKDELRAEIRRTMPS</sequence>
<evidence type="ECO:0000313" key="3">
    <source>
        <dbReference type="Proteomes" id="UP000320762"/>
    </source>
</evidence>